<name>A0A4P7NWK8_9GAMM</name>
<dbReference type="Proteomes" id="UP000296201">
    <property type="component" value="Chromosome"/>
</dbReference>
<dbReference type="SUPFAM" id="SSF53300">
    <property type="entry name" value="vWA-like"/>
    <property type="match status" value="1"/>
</dbReference>
<protein>
    <submittedName>
        <fullName evidence="7">IMP dehydrogenase</fullName>
    </submittedName>
</protein>
<dbReference type="InterPro" id="IPR050768">
    <property type="entry name" value="UPF0353/GerABKA_families"/>
</dbReference>
<dbReference type="OrthoDB" id="5611235at2"/>
<organism evidence="7 8">
    <name type="scientific">Hydrogenovibrio crunogenus</name>
    <dbReference type="NCBI Taxonomy" id="39765"/>
    <lineage>
        <taxon>Bacteria</taxon>
        <taxon>Pseudomonadati</taxon>
        <taxon>Pseudomonadota</taxon>
        <taxon>Gammaproteobacteria</taxon>
        <taxon>Thiotrichales</taxon>
        <taxon>Piscirickettsiaceae</taxon>
        <taxon>Hydrogenovibrio</taxon>
    </lineage>
</organism>
<dbReference type="EMBL" id="CP032096">
    <property type="protein sequence ID" value="QBZ82061.1"/>
    <property type="molecule type" value="Genomic_DNA"/>
</dbReference>
<dbReference type="SMART" id="SM00327">
    <property type="entry name" value="VWA"/>
    <property type="match status" value="1"/>
</dbReference>
<dbReference type="InterPro" id="IPR036465">
    <property type="entry name" value="vWFA_dom_sf"/>
</dbReference>
<dbReference type="PROSITE" id="PS50234">
    <property type="entry name" value="VWFA"/>
    <property type="match status" value="1"/>
</dbReference>
<evidence type="ECO:0000313" key="8">
    <source>
        <dbReference type="Proteomes" id="UP000296201"/>
    </source>
</evidence>
<keyword evidence="8" id="KW-1185">Reference proteome</keyword>
<keyword evidence="1" id="KW-1003">Cell membrane</keyword>
<feature type="domain" description="VWFA" evidence="6">
    <location>
        <begin position="118"/>
        <end position="313"/>
    </location>
</feature>
<evidence type="ECO:0000256" key="3">
    <source>
        <dbReference type="ARBA" id="ARBA00022989"/>
    </source>
</evidence>
<sequence>MMAFQELIQVFQNWHQVQFVHPEWFYLLGLIPFLGLLYWVRAGSSDWEQTANAKSLLFRHPLIDQLGFNAHVPSSSKGIKWLLNVIRLLLLLGIVTALATPIKKIPLPPEPQTKNVRDIVFVVETSVSMVLEDYQIDGKPQSRVKVIQTVLDQFISGLAGNRFGFILYADDAYTLMPLTSDATTARLMLKRLKPYLAGRTDEATGEALGLALQQAEKSTDSTENRIVVLISDGSTRDSRLPIAEAINYAQGLNIPIYTIGVGANSKEADQREFRGLLYEALESNSLKQIAEQTNGRYYQIGSGQDLQNVLQSIDQTEGVAMEVPRKKFQQVALYPYLVALSVMLFVLYFALVQLLSNRLQQEAA</sequence>
<evidence type="ECO:0000256" key="5">
    <source>
        <dbReference type="SAM" id="Phobius"/>
    </source>
</evidence>
<dbReference type="PANTHER" id="PTHR22550:SF5">
    <property type="entry name" value="LEUCINE ZIPPER PROTEIN 4"/>
    <property type="match status" value="1"/>
</dbReference>
<dbReference type="InterPro" id="IPR002035">
    <property type="entry name" value="VWF_A"/>
</dbReference>
<proteinExistence type="predicted"/>
<evidence type="ECO:0000313" key="7">
    <source>
        <dbReference type="EMBL" id="QBZ82061.1"/>
    </source>
</evidence>
<feature type="transmembrane region" description="Helical" evidence="5">
    <location>
        <begin position="24"/>
        <end position="40"/>
    </location>
</feature>
<accession>A0A4P7NWK8</accession>
<feature type="transmembrane region" description="Helical" evidence="5">
    <location>
        <begin position="333"/>
        <end position="355"/>
    </location>
</feature>
<dbReference type="PANTHER" id="PTHR22550">
    <property type="entry name" value="SPORE GERMINATION PROTEIN"/>
    <property type="match status" value="1"/>
</dbReference>
<evidence type="ECO:0000256" key="1">
    <source>
        <dbReference type="ARBA" id="ARBA00022475"/>
    </source>
</evidence>
<keyword evidence="4 5" id="KW-0472">Membrane</keyword>
<dbReference type="AlphaFoldDB" id="A0A4P7NWK8"/>
<keyword evidence="3 5" id="KW-1133">Transmembrane helix</keyword>
<dbReference type="RefSeq" id="WP_135794822.1">
    <property type="nucleotide sequence ID" value="NZ_CP032096.1"/>
</dbReference>
<keyword evidence="2 5" id="KW-0812">Transmembrane</keyword>
<reference evidence="7 8" key="1">
    <citation type="submission" date="2018-08" db="EMBL/GenBank/DDBJ databases">
        <title>Horizontal acquisition of hydrogen conversion ability and other habitat adaptations in Hydrogenovibrio crunogenus strains.</title>
        <authorList>
            <person name="Gonnella G."/>
            <person name="Adam N."/>
            <person name="Perner M."/>
        </authorList>
    </citation>
    <scope>NUCLEOTIDE SEQUENCE [LARGE SCALE GENOMIC DNA]</scope>
    <source>
        <strain evidence="7 8">SP-41</strain>
    </source>
</reference>
<dbReference type="Pfam" id="PF00092">
    <property type="entry name" value="VWA"/>
    <property type="match status" value="1"/>
</dbReference>
<evidence type="ECO:0000259" key="6">
    <source>
        <dbReference type="PROSITE" id="PS50234"/>
    </source>
</evidence>
<dbReference type="Gene3D" id="3.40.50.410">
    <property type="entry name" value="von Willebrand factor, type A domain"/>
    <property type="match status" value="1"/>
</dbReference>
<evidence type="ECO:0000256" key="4">
    <source>
        <dbReference type="ARBA" id="ARBA00023136"/>
    </source>
</evidence>
<evidence type="ECO:0000256" key="2">
    <source>
        <dbReference type="ARBA" id="ARBA00022692"/>
    </source>
</evidence>
<gene>
    <name evidence="7" type="ORF">GHNINEIG_00085</name>
</gene>